<dbReference type="SUPFAM" id="SSF82771">
    <property type="entry name" value="GIY-YIG endonuclease"/>
    <property type="match status" value="1"/>
</dbReference>
<keyword evidence="3" id="KW-1185">Reference proteome</keyword>
<reference evidence="3" key="1">
    <citation type="journal article" date="2019" name="Int. J. Syst. Evol. Microbiol.">
        <title>The Global Catalogue of Microorganisms (GCM) 10K type strain sequencing project: providing services to taxonomists for standard genome sequencing and annotation.</title>
        <authorList>
            <consortium name="The Broad Institute Genomics Platform"/>
            <consortium name="The Broad Institute Genome Sequencing Center for Infectious Disease"/>
            <person name="Wu L."/>
            <person name="Ma J."/>
        </authorList>
    </citation>
    <scope>NUCLEOTIDE SEQUENCE [LARGE SCALE GENOMIC DNA]</scope>
    <source>
        <strain evidence="3">KCTC 33575</strain>
    </source>
</reference>
<accession>A0ABW5WSA2</accession>
<dbReference type="InterPro" id="IPR027417">
    <property type="entry name" value="P-loop_NTPase"/>
</dbReference>
<evidence type="ECO:0000313" key="3">
    <source>
        <dbReference type="Proteomes" id="UP001597519"/>
    </source>
</evidence>
<dbReference type="RefSeq" id="WP_377770969.1">
    <property type="nucleotide sequence ID" value="NZ_JBHUOQ010000001.1"/>
</dbReference>
<dbReference type="Proteomes" id="UP001597519">
    <property type="component" value="Unassembled WGS sequence"/>
</dbReference>
<dbReference type="InterPro" id="IPR035901">
    <property type="entry name" value="GIY-YIG_endonuc_sf"/>
</dbReference>
<proteinExistence type="predicted"/>
<dbReference type="EMBL" id="JBHUOQ010000001">
    <property type="protein sequence ID" value="MFD2829189.1"/>
    <property type="molecule type" value="Genomic_DNA"/>
</dbReference>
<dbReference type="InterPro" id="IPR018647">
    <property type="entry name" value="SLFN_3-like_DNA/RNA_helicase"/>
</dbReference>
<dbReference type="InterPro" id="IPR000305">
    <property type="entry name" value="GIY-YIG_endonuc"/>
</dbReference>
<comment type="caution">
    <text evidence="2">The sequence shown here is derived from an EMBL/GenBank/DDBJ whole genome shotgun (WGS) entry which is preliminary data.</text>
</comment>
<protein>
    <submittedName>
        <fullName evidence="2">DUF2075 domain-containing protein</fullName>
    </submittedName>
</protein>
<feature type="domain" description="GIY-YIG" evidence="1">
    <location>
        <begin position="26"/>
        <end position="100"/>
    </location>
</feature>
<organism evidence="2 3">
    <name type="scientific">Corticicoccus populi</name>
    <dbReference type="NCBI Taxonomy" id="1812821"/>
    <lineage>
        <taxon>Bacteria</taxon>
        <taxon>Bacillati</taxon>
        <taxon>Bacillota</taxon>
        <taxon>Bacilli</taxon>
        <taxon>Bacillales</taxon>
        <taxon>Staphylococcaceae</taxon>
        <taxon>Corticicoccus</taxon>
    </lineage>
</organism>
<sequence>MSEVSIDKIHFNRDEILNLKYKSYNNFPLIYILHHQGKRTAYIGESFQIRNRLNTHLRDDLKKRLKEVLLISHEKFHQSATYNIETNLINYFIADQKYQLLNKSQITQSVTHNYYNKSEYHHNIFNDIWEKLKNDELVDNTLEHLQNKDIFKLSPYKELSESQVELKGRIIEFCKTNINGENKAVFFIHGEAGTGKSVVLSSTFNAIQDLSKEEDSEFKGTENHLLVNHQEMIKTYESISKSLPNLKKKNFMKPTPFINAVEKGKIKSDITLVDEAHLLLSRPDKFNAYNGENQLQDIINLSKVTIVVFDEKQFLKLKSFWSQNLLEEAGSSHHVERYQLTDQFRIQAEQPVIEWIDQFVDKKVCPVPVTEGDYELKIFNHAGAMFEEIAKKDKEHQLSRVVATFDYEHKKDGGSYYVEEPGFKGLWNRTTYKETWAEHPDTIKEVGSIYTIQGFDLNYVGVILGPSVSYDEDKKQLKILTEKYQDKEAFRESRTLKAEYHTGKGKEQIILNSINVLMKRGVKGLYIYASDKKLRKVLNDNYFGDEQL</sequence>
<gene>
    <name evidence="2" type="ORF">ACFSX4_01840</name>
</gene>
<evidence type="ECO:0000259" key="1">
    <source>
        <dbReference type="PROSITE" id="PS50164"/>
    </source>
</evidence>
<dbReference type="PROSITE" id="PS50164">
    <property type="entry name" value="GIY_YIG"/>
    <property type="match status" value="1"/>
</dbReference>
<evidence type="ECO:0000313" key="2">
    <source>
        <dbReference type="EMBL" id="MFD2829189.1"/>
    </source>
</evidence>
<dbReference type="Pfam" id="PF09848">
    <property type="entry name" value="SLFN-g3_helicase"/>
    <property type="match status" value="1"/>
</dbReference>
<dbReference type="Gene3D" id="3.40.50.300">
    <property type="entry name" value="P-loop containing nucleotide triphosphate hydrolases"/>
    <property type="match status" value="1"/>
</dbReference>
<dbReference type="SUPFAM" id="SSF52540">
    <property type="entry name" value="P-loop containing nucleoside triphosphate hydrolases"/>
    <property type="match status" value="1"/>
</dbReference>
<name>A0ABW5WSA2_9STAP</name>
<dbReference type="CDD" id="cd10439">
    <property type="entry name" value="GIY-YIG_COG3410"/>
    <property type="match status" value="1"/>
</dbReference>